<dbReference type="AlphaFoldDB" id="A0A1G8UT88"/>
<dbReference type="EMBL" id="FNEJ01000051">
    <property type="protein sequence ID" value="SDJ57018.1"/>
    <property type="molecule type" value="Genomic_DNA"/>
</dbReference>
<name>A0A1G8UT88_9RHOB</name>
<reference evidence="1 2" key="1">
    <citation type="submission" date="2016-10" db="EMBL/GenBank/DDBJ databases">
        <authorList>
            <person name="de Groot N.N."/>
        </authorList>
    </citation>
    <scope>NUCLEOTIDE SEQUENCE [LARGE SCALE GENOMIC DNA]</scope>
    <source>
        <strain evidence="1 2">DSM 26424</strain>
    </source>
</reference>
<accession>A0A1G8UT88</accession>
<gene>
    <name evidence="1" type="ORF">SAMN04487993_10514</name>
</gene>
<keyword evidence="2" id="KW-1185">Reference proteome</keyword>
<evidence type="ECO:0000313" key="1">
    <source>
        <dbReference type="EMBL" id="SDJ57018.1"/>
    </source>
</evidence>
<evidence type="ECO:0008006" key="3">
    <source>
        <dbReference type="Google" id="ProtNLM"/>
    </source>
</evidence>
<evidence type="ECO:0000313" key="2">
    <source>
        <dbReference type="Proteomes" id="UP000199093"/>
    </source>
</evidence>
<protein>
    <recommendedName>
        <fullName evidence="3">Lipoprotein</fullName>
    </recommendedName>
</protein>
<dbReference type="Proteomes" id="UP000199093">
    <property type="component" value="Unassembled WGS sequence"/>
</dbReference>
<sequence length="65" mass="6856">MRWFVLMAAFGLTGCVKPAIEPGLCAGLRRPVAELRAGLERHSETPEEVGEPGTDVVLGFEAGCG</sequence>
<dbReference type="PROSITE" id="PS51257">
    <property type="entry name" value="PROKAR_LIPOPROTEIN"/>
    <property type="match status" value="1"/>
</dbReference>
<organism evidence="1 2">
    <name type="scientific">Salipiger marinus</name>
    <dbReference type="NCBI Taxonomy" id="555512"/>
    <lineage>
        <taxon>Bacteria</taxon>
        <taxon>Pseudomonadati</taxon>
        <taxon>Pseudomonadota</taxon>
        <taxon>Alphaproteobacteria</taxon>
        <taxon>Rhodobacterales</taxon>
        <taxon>Roseobacteraceae</taxon>
        <taxon>Salipiger</taxon>
    </lineage>
</organism>
<dbReference type="STRING" id="555512.SAMN04487993_10514"/>
<proteinExistence type="predicted"/>